<proteinExistence type="predicted"/>
<dbReference type="EMBL" id="BTGU01000011">
    <property type="protein sequence ID" value="GMN40753.1"/>
    <property type="molecule type" value="Genomic_DNA"/>
</dbReference>
<evidence type="ECO:0008006" key="4">
    <source>
        <dbReference type="Google" id="ProtNLM"/>
    </source>
</evidence>
<reference evidence="2" key="1">
    <citation type="submission" date="2023-07" db="EMBL/GenBank/DDBJ databases">
        <title>draft genome sequence of fig (Ficus carica).</title>
        <authorList>
            <person name="Takahashi T."/>
            <person name="Nishimura K."/>
        </authorList>
    </citation>
    <scope>NUCLEOTIDE SEQUENCE</scope>
</reference>
<dbReference type="Proteomes" id="UP001187192">
    <property type="component" value="Unassembled WGS sequence"/>
</dbReference>
<keyword evidence="3" id="KW-1185">Reference proteome</keyword>
<protein>
    <recommendedName>
        <fullName evidence="4">Secreted protein</fullName>
    </recommendedName>
</protein>
<name>A0AA88A7V2_FICCA</name>
<accession>A0AA88A7V2</accession>
<sequence>MADVSLAFRGLVAFWLTKYAAFVSSARAELREMAWRRFVTLFLSGGCTFVPNSGELFVEVVVLVPDADGDIACISRSAI</sequence>
<feature type="chain" id="PRO_5041688258" description="Secreted protein" evidence="1">
    <location>
        <begin position="29"/>
        <end position="79"/>
    </location>
</feature>
<comment type="caution">
    <text evidence="2">The sequence shown here is derived from an EMBL/GenBank/DDBJ whole genome shotgun (WGS) entry which is preliminary data.</text>
</comment>
<dbReference type="AlphaFoldDB" id="A0AA88A7V2"/>
<feature type="signal peptide" evidence="1">
    <location>
        <begin position="1"/>
        <end position="28"/>
    </location>
</feature>
<gene>
    <name evidence="2" type="ORF">TIFTF001_009980</name>
</gene>
<evidence type="ECO:0000256" key="1">
    <source>
        <dbReference type="SAM" id="SignalP"/>
    </source>
</evidence>
<organism evidence="2 3">
    <name type="scientific">Ficus carica</name>
    <name type="common">Common fig</name>
    <dbReference type="NCBI Taxonomy" id="3494"/>
    <lineage>
        <taxon>Eukaryota</taxon>
        <taxon>Viridiplantae</taxon>
        <taxon>Streptophyta</taxon>
        <taxon>Embryophyta</taxon>
        <taxon>Tracheophyta</taxon>
        <taxon>Spermatophyta</taxon>
        <taxon>Magnoliopsida</taxon>
        <taxon>eudicotyledons</taxon>
        <taxon>Gunneridae</taxon>
        <taxon>Pentapetalae</taxon>
        <taxon>rosids</taxon>
        <taxon>fabids</taxon>
        <taxon>Rosales</taxon>
        <taxon>Moraceae</taxon>
        <taxon>Ficeae</taxon>
        <taxon>Ficus</taxon>
    </lineage>
</organism>
<keyword evidence="1" id="KW-0732">Signal</keyword>
<evidence type="ECO:0000313" key="3">
    <source>
        <dbReference type="Proteomes" id="UP001187192"/>
    </source>
</evidence>
<evidence type="ECO:0000313" key="2">
    <source>
        <dbReference type="EMBL" id="GMN40753.1"/>
    </source>
</evidence>